<dbReference type="GO" id="GO:0005524">
    <property type="term" value="F:ATP binding"/>
    <property type="evidence" value="ECO:0007669"/>
    <property type="project" value="UniProtKB-UniRule"/>
</dbReference>
<dbReference type="PANTHER" id="PTHR22683">
    <property type="entry name" value="SPORULATION PROTEIN RELATED"/>
    <property type="match status" value="1"/>
</dbReference>
<dbReference type="eggNOG" id="COG1674">
    <property type="taxonomic scope" value="Bacteria"/>
</dbReference>
<feature type="domain" description="FtsK" evidence="5">
    <location>
        <begin position="1281"/>
        <end position="1479"/>
    </location>
</feature>
<comment type="caution">
    <text evidence="6">The sequence shown here is derived from an EMBL/GenBank/DDBJ whole genome shotgun (WGS) entry which is preliminary data.</text>
</comment>
<feature type="compositionally biased region" description="Low complexity" evidence="4">
    <location>
        <begin position="274"/>
        <end position="291"/>
    </location>
</feature>
<feature type="binding site" evidence="3">
    <location>
        <begin position="1300"/>
        <end position="1307"/>
    </location>
    <ligand>
        <name>ATP</name>
        <dbReference type="ChEBI" id="CHEBI:30616"/>
    </ligand>
</feature>
<dbReference type="PANTHER" id="PTHR22683:SF1">
    <property type="entry name" value="TYPE VII SECRETION SYSTEM PROTEIN ESSC"/>
    <property type="match status" value="1"/>
</dbReference>
<keyword evidence="1 3" id="KW-0547">Nucleotide-binding</keyword>
<dbReference type="Pfam" id="PF01580">
    <property type="entry name" value="FtsK_SpoIIIE"/>
    <property type="match status" value="1"/>
</dbReference>
<dbReference type="InterPro" id="IPR050206">
    <property type="entry name" value="FtsK/SpoIIIE/SftA"/>
</dbReference>
<evidence type="ECO:0000256" key="1">
    <source>
        <dbReference type="ARBA" id="ARBA00022741"/>
    </source>
</evidence>
<dbReference type="Proteomes" id="UP000003490">
    <property type="component" value="Unassembled WGS sequence"/>
</dbReference>
<evidence type="ECO:0000313" key="7">
    <source>
        <dbReference type="EMBL" id="PEQ25282.1"/>
    </source>
</evidence>
<evidence type="ECO:0000313" key="6">
    <source>
        <dbReference type="EMBL" id="EDO59753.1"/>
    </source>
</evidence>
<evidence type="ECO:0000256" key="4">
    <source>
        <dbReference type="SAM" id="MobiDB-lite"/>
    </source>
</evidence>
<name>A7VYX5_9FIRM</name>
<dbReference type="SUPFAM" id="SSF52540">
    <property type="entry name" value="P-loop containing nucleoside triphosphate hydrolases"/>
    <property type="match status" value="1"/>
</dbReference>
<keyword evidence="9" id="KW-1185">Reference proteome</keyword>
<proteinExistence type="predicted"/>
<evidence type="ECO:0000313" key="9">
    <source>
        <dbReference type="Proteomes" id="UP000220611"/>
    </source>
</evidence>
<dbReference type="InterPro" id="IPR002543">
    <property type="entry name" value="FtsK_dom"/>
</dbReference>
<sequence>MRTLLTDVIISIVADKLKKDNSFGLSIINLPDIDFQGFLSEMPHNKLLELYFLGYDEQSKRILQQLPRAEEYKCFYSVEEAEESRNLGNEDIFRIHFIKNTELEKLSSLRWYDKISMEQVYKNSCKLALDKLPQTNNAIRNFLQVLGRKDIRALLNFERVLDYLEALIAANEMQLPIVVNSELYRLGLLVDDGFAVGSPTRDQLIKKIKDNHSIVRRISNLEQKERQNISSFLAKNPDNSVVRLILEYYRTPSIELLKQLQLSEVEKCLKAAVPTSGTKPKTPKKSGSNPTVASSQLIFDGKDELIDEFIRQAEKDIDDRPENNKSCIKSIEIDGVKIDIPVQASTERLVEMTVSNMEWGGIIEADVLTPKEALDNADKYSFEHFDDSFIEEAREYLQRAASFPEAEAAGKAVLSALDSFLIARKALLPFAKRLQDVPMLQVVSKCNLFSAYLQSYERLLAEISDSFKDLYELDSTGAKKVIGTILSLDIVYIIGSNNSHAVPTPLNPLYLWKYIRLAEEMLASRGVPAGGDCYLTDEDKDFIIRKAEDIPDPLALLMLPKNRITRTECLPYSGRLGCMPIYSTKPQISNSSAGLEAVQQGIIRYMCLYPHASMMLRISFINPPSVYSVVTMLKKLDKEFSSFGNVGIDLTIFRTKETSSDWIELEDKALNEGMLGKVRGKRSGAFNLAIKNVRQTYPEILRRISKEQHIIVVFDPNEQEIDIARNNRNIHIHPLCLPKVYDYNKMQGSVRIRAANEGGIFANYASIIEKLYEQPSTFGHRNVFWNSPLKRETYGALLKKTDWLIILDQNLKSWDVSLQSSSERLFYKNSDFRSIGIYSRNNRKFAMGYQEIISSLGNYVPSDQGIQRIISATRAINDDGLLSIVSHSTNQIFDQNHGKGSLGLAITALRYRQQYPDAIIVGLDTQLAREWLSEREDGKLPDLIAIRFGETDDVPPIVEAIEVKTYADYVISDNGVISGHAVEQAAILEALMLEVFGKSEKITTISRREILREQLFECLFSNTNYNPNQKQEVIQRMNNLFAGEYAPKICRHISHVDFTSVDSHTNIYHDEASKEYTLVKIGAKEIQAILSSPMVTIRQAARADTENESIPQPIVPTEPVDNSTMSTAILSNQVPLVNTTVAENDAPLIGVASDIACVDDASNTTSELHEKCVRLNIVLKSYGIQAFPIDENLVQQAARFTRFKLELKPGETENNLKKRSEDIARELEATGEVFIVRIKGTRYIGLDVPFADDNKPLMLIDHLDKLDSVPGALNVLAGQMPDGLYQVIDLAKAPHMLIAGTTGSGKTIFLYSIIVSLLHKLSSDELELLIVDPKQTDFHFFEGLPHLRGGRVLTNADEAIAALETINAIDKQERTNLIRAANSRDIDSYNFKNPEKKMKRLVVIIDEYADLVQAAELQGKEVRKNFESNLCMLAQRVRNLGIHLVIATQQPRATIVTSSLKAVLPFRVSFRLPSHTDSQTILDRSGAEDLLGKGDMLMMTDSDTLRMQGFFITEEQLIDFITSKEE</sequence>
<evidence type="ECO:0000256" key="3">
    <source>
        <dbReference type="PROSITE-ProRule" id="PRU00289"/>
    </source>
</evidence>
<organism evidence="6 8">
    <name type="scientific">[Clostridium] leptum DSM 753</name>
    <dbReference type="NCBI Taxonomy" id="428125"/>
    <lineage>
        <taxon>Bacteria</taxon>
        <taxon>Bacillati</taxon>
        <taxon>Bacillota</taxon>
        <taxon>Clostridia</taxon>
        <taxon>Eubacteriales</taxon>
        <taxon>Oscillospiraceae</taxon>
        <taxon>Oscillospiraceae incertae sedis</taxon>
    </lineage>
</organism>
<evidence type="ECO:0000256" key="2">
    <source>
        <dbReference type="ARBA" id="ARBA00022840"/>
    </source>
</evidence>
<dbReference type="EMBL" id="NOXF01000002">
    <property type="protein sequence ID" value="PEQ25282.1"/>
    <property type="molecule type" value="Genomic_DNA"/>
</dbReference>
<dbReference type="PROSITE" id="PS50901">
    <property type="entry name" value="FTSK"/>
    <property type="match status" value="1"/>
</dbReference>
<feature type="region of interest" description="Disordered" evidence="4">
    <location>
        <begin position="274"/>
        <end position="293"/>
    </location>
</feature>
<reference evidence="6 8" key="1">
    <citation type="submission" date="2007-08" db="EMBL/GenBank/DDBJ databases">
        <title>Draft genome sequence of Clostridium leptum (DSM 753).</title>
        <authorList>
            <person name="Sudarsanam P."/>
            <person name="Ley R."/>
            <person name="Guruge J."/>
            <person name="Turnbaugh P.J."/>
            <person name="Mahowald M."/>
            <person name="Liep D."/>
            <person name="Gordon J."/>
        </authorList>
    </citation>
    <scope>NUCLEOTIDE SEQUENCE [LARGE SCALE GENOMIC DNA]</scope>
    <source>
        <strain evidence="6 8">DSM 753</strain>
    </source>
</reference>
<dbReference type="GO" id="GO:0003677">
    <property type="term" value="F:DNA binding"/>
    <property type="evidence" value="ECO:0007669"/>
    <property type="project" value="UniProtKB-KW"/>
</dbReference>
<gene>
    <name evidence="7" type="ORF">CH238_04435</name>
    <name evidence="6" type="ORF">CLOLEP_03803</name>
</gene>
<dbReference type="InterPro" id="IPR027417">
    <property type="entry name" value="P-loop_NTPase"/>
</dbReference>
<dbReference type="Gene3D" id="3.30.980.40">
    <property type="match status" value="1"/>
</dbReference>
<evidence type="ECO:0000313" key="8">
    <source>
        <dbReference type="Proteomes" id="UP000003490"/>
    </source>
</evidence>
<dbReference type="EMBL" id="ABCB02000021">
    <property type="protein sequence ID" value="EDO59753.1"/>
    <property type="molecule type" value="Genomic_DNA"/>
</dbReference>
<reference evidence="7 9" key="3">
    <citation type="submission" date="2017-07" db="EMBL/GenBank/DDBJ databases">
        <title>Prevalence of linear plasmids in Cutibacterium (Propionibacterium) acnes isolates obtained from prostatic tissue.</title>
        <authorList>
            <person name="Davidsson S."/>
            <person name="Carlsson J."/>
            <person name="Molling P."/>
            <person name="Andren O."/>
            <person name="Andersson S.-O."/>
            <person name="Brzuszkiewicz E."/>
            <person name="Poehlein A."/>
            <person name="Al-Zeer M."/>
            <person name="Brinkmann V."/>
            <person name="Scavenius C."/>
            <person name="Nazipi S."/>
            <person name="Soderquist B."/>
            <person name="Bruggemann H."/>
        </authorList>
    </citation>
    <scope>NUCLEOTIDE SEQUENCE [LARGE SCALE GENOMIC DNA]</scope>
    <source>
        <strain evidence="7 9">DSM 753</strain>
    </source>
</reference>
<protein>
    <submittedName>
        <fullName evidence="6">FtsK/SpoIIIE family protein</fullName>
    </submittedName>
</protein>
<accession>A7VYX5</accession>
<dbReference type="Gene3D" id="3.40.50.300">
    <property type="entry name" value="P-loop containing nucleotide triphosphate hydrolases"/>
    <property type="match status" value="1"/>
</dbReference>
<evidence type="ECO:0000259" key="5">
    <source>
        <dbReference type="PROSITE" id="PS50901"/>
    </source>
</evidence>
<dbReference type="OrthoDB" id="9807790at2"/>
<reference evidence="6 8" key="2">
    <citation type="submission" date="2007-08" db="EMBL/GenBank/DDBJ databases">
        <authorList>
            <person name="Fulton L."/>
            <person name="Clifton S."/>
            <person name="Fulton B."/>
            <person name="Xu J."/>
            <person name="Minx P."/>
            <person name="Pepin K.H."/>
            <person name="Johnson M."/>
            <person name="Thiruvilangam P."/>
            <person name="Bhonagiri V."/>
            <person name="Nash W.E."/>
            <person name="Wang C."/>
            <person name="Mardis E.R."/>
            <person name="Wilson R.K."/>
        </authorList>
    </citation>
    <scope>NUCLEOTIDE SEQUENCE [LARGE SCALE GENOMIC DNA]</scope>
    <source>
        <strain evidence="6 8">DSM 753</strain>
    </source>
</reference>
<dbReference type="HOGENOM" id="CLU_247474_0_0_9"/>
<keyword evidence="2 3" id="KW-0067">ATP-binding</keyword>
<dbReference type="Proteomes" id="UP000220611">
    <property type="component" value="Unassembled WGS sequence"/>
</dbReference>